<comment type="caution">
    <text evidence="7">The sequence shown here is derived from an EMBL/GenBank/DDBJ whole genome shotgun (WGS) entry which is preliminary data.</text>
</comment>
<evidence type="ECO:0000256" key="2">
    <source>
        <dbReference type="ARBA" id="ARBA00023015"/>
    </source>
</evidence>
<evidence type="ECO:0000256" key="4">
    <source>
        <dbReference type="ARBA" id="ARBA00023163"/>
    </source>
</evidence>
<dbReference type="PANTHER" id="PTHR47506:SF6">
    <property type="entry name" value="HTH-TYPE TRANSCRIPTIONAL REPRESSOR NEMR"/>
    <property type="match status" value="1"/>
</dbReference>
<feature type="domain" description="HTH tetR-type" evidence="5">
    <location>
        <begin position="12"/>
        <end position="57"/>
    </location>
</feature>
<feature type="domain" description="BetI-type transcriptional repressor C-terminal" evidence="6">
    <location>
        <begin position="113"/>
        <end position="186"/>
    </location>
</feature>
<dbReference type="PANTHER" id="PTHR47506">
    <property type="entry name" value="TRANSCRIPTIONAL REGULATORY PROTEIN"/>
    <property type="match status" value="1"/>
</dbReference>
<dbReference type="InterPro" id="IPR001647">
    <property type="entry name" value="HTH_TetR"/>
</dbReference>
<protein>
    <submittedName>
        <fullName evidence="7">TetR/AcrR family transcriptional regulator</fullName>
    </submittedName>
</protein>
<dbReference type="InterPro" id="IPR039538">
    <property type="entry name" value="BetI_C"/>
</dbReference>
<dbReference type="InterPro" id="IPR036271">
    <property type="entry name" value="Tet_transcr_reg_TetR-rel_C_sf"/>
</dbReference>
<dbReference type="SUPFAM" id="SSF46689">
    <property type="entry name" value="Homeodomain-like"/>
    <property type="match status" value="1"/>
</dbReference>
<proteinExistence type="predicted"/>
<dbReference type="SUPFAM" id="SSF48498">
    <property type="entry name" value="Tetracyclin repressor-like, C-terminal domain"/>
    <property type="match status" value="1"/>
</dbReference>
<evidence type="ECO:0000259" key="6">
    <source>
        <dbReference type="Pfam" id="PF13977"/>
    </source>
</evidence>
<organism evidence="7 8">
    <name type="scientific">Amycolatopsis samaneae</name>
    <dbReference type="NCBI Taxonomy" id="664691"/>
    <lineage>
        <taxon>Bacteria</taxon>
        <taxon>Bacillati</taxon>
        <taxon>Actinomycetota</taxon>
        <taxon>Actinomycetes</taxon>
        <taxon>Pseudonocardiales</taxon>
        <taxon>Pseudonocardiaceae</taxon>
        <taxon>Amycolatopsis</taxon>
    </lineage>
</organism>
<gene>
    <name evidence="7" type="ORF">ACFSYJ_06885</name>
</gene>
<dbReference type="EMBL" id="JBHUKU010000003">
    <property type="protein sequence ID" value="MFD2458314.1"/>
    <property type="molecule type" value="Genomic_DNA"/>
</dbReference>
<keyword evidence="1" id="KW-0678">Repressor</keyword>
<sequence length="195" mass="20119">MARPRSISDERLLAAAATVIGRVGPGFTLAQVAAEADVAVGTPSQRFGSKTGLLQALSRHATGEVTGRMRARADAAQDAVAGLRAALAETYAGFGDAGTAANHLGQLGVDIGDPALRALLGEHYAAVKGELRLLADAAAPELPRAPEPERAARTLLAVVNGALLDWSIRPEGGLVERLTEDVDAVLSAWRGQEGQ</sequence>
<dbReference type="Pfam" id="PF13977">
    <property type="entry name" value="TetR_C_6"/>
    <property type="match status" value="1"/>
</dbReference>
<keyword evidence="4" id="KW-0804">Transcription</keyword>
<evidence type="ECO:0000256" key="3">
    <source>
        <dbReference type="ARBA" id="ARBA00023125"/>
    </source>
</evidence>
<keyword evidence="8" id="KW-1185">Reference proteome</keyword>
<dbReference type="Proteomes" id="UP001597419">
    <property type="component" value="Unassembled WGS sequence"/>
</dbReference>
<reference evidence="8" key="1">
    <citation type="journal article" date="2019" name="Int. J. Syst. Evol. Microbiol.">
        <title>The Global Catalogue of Microorganisms (GCM) 10K type strain sequencing project: providing services to taxonomists for standard genome sequencing and annotation.</title>
        <authorList>
            <consortium name="The Broad Institute Genomics Platform"/>
            <consortium name="The Broad Institute Genome Sequencing Center for Infectious Disease"/>
            <person name="Wu L."/>
            <person name="Ma J."/>
        </authorList>
    </citation>
    <scope>NUCLEOTIDE SEQUENCE [LARGE SCALE GENOMIC DNA]</scope>
    <source>
        <strain evidence="8">CGMCC 4.7643</strain>
    </source>
</reference>
<evidence type="ECO:0000313" key="8">
    <source>
        <dbReference type="Proteomes" id="UP001597419"/>
    </source>
</evidence>
<dbReference type="Pfam" id="PF00440">
    <property type="entry name" value="TetR_N"/>
    <property type="match status" value="1"/>
</dbReference>
<keyword evidence="3" id="KW-0238">DNA-binding</keyword>
<keyword evidence="2" id="KW-0805">Transcription regulation</keyword>
<dbReference type="RefSeq" id="WP_345394958.1">
    <property type="nucleotide sequence ID" value="NZ_BAABHG010000007.1"/>
</dbReference>
<name>A0ABW5GGI0_9PSEU</name>
<dbReference type="Gene3D" id="1.10.357.10">
    <property type="entry name" value="Tetracycline Repressor, domain 2"/>
    <property type="match status" value="1"/>
</dbReference>
<dbReference type="InterPro" id="IPR009057">
    <property type="entry name" value="Homeodomain-like_sf"/>
</dbReference>
<evidence type="ECO:0000259" key="5">
    <source>
        <dbReference type="Pfam" id="PF00440"/>
    </source>
</evidence>
<evidence type="ECO:0000313" key="7">
    <source>
        <dbReference type="EMBL" id="MFD2458314.1"/>
    </source>
</evidence>
<evidence type="ECO:0000256" key="1">
    <source>
        <dbReference type="ARBA" id="ARBA00022491"/>
    </source>
</evidence>
<accession>A0ABW5GGI0</accession>